<keyword evidence="2" id="KW-1185">Reference proteome</keyword>
<dbReference type="AlphaFoldDB" id="A0A346PKM5"/>
<dbReference type="Proteomes" id="UP000258613">
    <property type="component" value="Chromosome"/>
</dbReference>
<name>A0A346PKM5_9EURY</name>
<evidence type="ECO:0000313" key="1">
    <source>
        <dbReference type="EMBL" id="AXR80070.1"/>
    </source>
</evidence>
<accession>A0A346PKM5</accession>
<reference evidence="2" key="1">
    <citation type="submission" date="2018-02" db="EMBL/GenBank/DDBJ databases">
        <title>Phenotypic and genomic properties of facultatively anaerobic sulfur-reducing natronoarchaea from hypersaline soda lakes.</title>
        <authorList>
            <person name="Sorokin D.Y."/>
            <person name="Kublanov I.V."/>
            <person name="Roman P."/>
            <person name="Sinninghe Damste J.S."/>
            <person name="Golyshin P.N."/>
            <person name="Rojo D."/>
            <person name="Ciordia S."/>
            <person name="Mena M.D.C."/>
            <person name="Ferrer M."/>
            <person name="Messina E."/>
            <person name="Smedile F."/>
            <person name="La Spada G."/>
            <person name="La Cono V."/>
            <person name="Yakimov M.M."/>
        </authorList>
    </citation>
    <scope>NUCLEOTIDE SEQUENCE [LARGE SCALE GENOMIC DNA]</scope>
    <source>
        <strain evidence="2">AArc-Mg</strain>
    </source>
</reference>
<proteinExistence type="predicted"/>
<sequence length="144" mass="15470">MRFLFPAVDDSSMGIPVTTPTSVDDASRVLPWFRVVFGTIGLLSPSLLGRWYGLPATDEGSLEVALRYACIRALGLGLGQLTASADRRPDWDRIALLVDTLDTLVLVEAGIRGRIPRRSALVMLTGTVTGTVVGALRQRCVTTA</sequence>
<dbReference type="EMBL" id="CP027033">
    <property type="protein sequence ID" value="AXR80070.1"/>
    <property type="molecule type" value="Genomic_DNA"/>
</dbReference>
<protein>
    <submittedName>
        <fullName evidence="1">Uncharacterized protein</fullName>
    </submittedName>
</protein>
<organism evidence="1 2">
    <name type="scientific">Natrarchaeobaculum sulfurireducens</name>
    <dbReference type="NCBI Taxonomy" id="2044521"/>
    <lineage>
        <taxon>Archaea</taxon>
        <taxon>Methanobacteriati</taxon>
        <taxon>Methanobacteriota</taxon>
        <taxon>Stenosarchaea group</taxon>
        <taxon>Halobacteria</taxon>
        <taxon>Halobacteriales</taxon>
        <taxon>Natrialbaceae</taxon>
        <taxon>Natrarchaeobaculum</taxon>
    </lineage>
</organism>
<dbReference type="KEGG" id="nag:AArcMg_0037"/>
<gene>
    <name evidence="1" type="ORF">AArcMg_0037</name>
</gene>
<evidence type="ECO:0000313" key="2">
    <source>
        <dbReference type="Proteomes" id="UP000258613"/>
    </source>
</evidence>